<sequence>MLGKLATYLRMCGYDAAYALDRGVEADSKLLALAESEDRLLVTRDVELAERADGLLLASKPVTDQLRELADAGFALELSEPARCAECNGELVAVGEDASTPEYAPDSAEIRVWRCPDCGQYFWKGSHWESVEATLREL</sequence>
<dbReference type="EMBL" id="CP096659">
    <property type="protein sequence ID" value="UPV76233.1"/>
    <property type="molecule type" value="Genomic_DNA"/>
</dbReference>
<protein>
    <submittedName>
        <fullName evidence="2">Mut7-C RNAse domain-containing protein</fullName>
    </submittedName>
</protein>
<evidence type="ECO:0000259" key="1">
    <source>
        <dbReference type="Pfam" id="PF01927"/>
    </source>
</evidence>
<evidence type="ECO:0000313" key="3">
    <source>
        <dbReference type="Proteomes" id="UP000830729"/>
    </source>
</evidence>
<accession>A0A8U0HZJ9</accession>
<evidence type="ECO:0000313" key="2">
    <source>
        <dbReference type="EMBL" id="UPV76233.1"/>
    </source>
</evidence>
<feature type="domain" description="Mut7-C RNAse" evidence="1">
    <location>
        <begin position="1"/>
        <end position="134"/>
    </location>
</feature>
<organism evidence="2 3">
    <name type="scientific">Halorussus limi</name>
    <dbReference type="NCBI Taxonomy" id="2938695"/>
    <lineage>
        <taxon>Archaea</taxon>
        <taxon>Methanobacteriati</taxon>
        <taxon>Methanobacteriota</taxon>
        <taxon>Stenosarchaea group</taxon>
        <taxon>Halobacteria</taxon>
        <taxon>Halobacteriales</taxon>
        <taxon>Haladaptataceae</taxon>
        <taxon>Halorussus</taxon>
    </lineage>
</organism>
<keyword evidence="3" id="KW-1185">Reference proteome</keyword>
<dbReference type="InterPro" id="IPR002782">
    <property type="entry name" value="Mut7-C_RNAse_dom"/>
</dbReference>
<dbReference type="KEGG" id="halx:M0R89_12155"/>
<dbReference type="AlphaFoldDB" id="A0A8U0HZJ9"/>
<dbReference type="Proteomes" id="UP000830729">
    <property type="component" value="Chromosome"/>
</dbReference>
<proteinExistence type="predicted"/>
<dbReference type="PANTHER" id="PTHR39081">
    <property type="entry name" value="MUT7-C DOMAIN-CONTAINING PROTEIN"/>
    <property type="match status" value="1"/>
</dbReference>
<reference evidence="2 3" key="1">
    <citation type="submission" date="2022-04" db="EMBL/GenBank/DDBJ databases">
        <title>Diverse halophilic archaea isolated from saline environments.</title>
        <authorList>
            <person name="Cui H.-L."/>
        </authorList>
    </citation>
    <scope>NUCLEOTIDE SEQUENCE [LARGE SCALE GENOMIC DNA]</scope>
    <source>
        <strain evidence="2 3">XZYJT49</strain>
    </source>
</reference>
<gene>
    <name evidence="2" type="ORF">M0R89_12155</name>
</gene>
<name>A0A8U0HZJ9_9EURY</name>
<dbReference type="PANTHER" id="PTHR39081:SF1">
    <property type="entry name" value="MUT7-C RNASE DOMAIN-CONTAINING PROTEIN"/>
    <property type="match status" value="1"/>
</dbReference>
<dbReference type="Pfam" id="PF01927">
    <property type="entry name" value="Mut7-C"/>
    <property type="match status" value="1"/>
</dbReference>